<keyword evidence="3" id="KW-1185">Reference proteome</keyword>
<protein>
    <submittedName>
        <fullName evidence="2">Uncharacterized protein</fullName>
    </submittedName>
</protein>
<evidence type="ECO:0000256" key="1">
    <source>
        <dbReference type="SAM" id="Phobius"/>
    </source>
</evidence>
<dbReference type="EMBL" id="QWDC01000002">
    <property type="protein sequence ID" value="RFZ92991.1"/>
    <property type="molecule type" value="Genomic_DNA"/>
</dbReference>
<comment type="caution">
    <text evidence="2">The sequence shown here is derived from an EMBL/GenBank/DDBJ whole genome shotgun (WGS) entry which is preliminary data.</text>
</comment>
<dbReference type="RefSeq" id="WP_117392700.1">
    <property type="nucleotide sequence ID" value="NZ_QWDC01000002.1"/>
</dbReference>
<keyword evidence="1" id="KW-1133">Transmembrane helix</keyword>
<organism evidence="2 3">
    <name type="scientific">Mucilaginibacter conchicola</name>
    <dbReference type="NCBI Taxonomy" id="2303333"/>
    <lineage>
        <taxon>Bacteria</taxon>
        <taxon>Pseudomonadati</taxon>
        <taxon>Bacteroidota</taxon>
        <taxon>Sphingobacteriia</taxon>
        <taxon>Sphingobacteriales</taxon>
        <taxon>Sphingobacteriaceae</taxon>
        <taxon>Mucilaginibacter</taxon>
    </lineage>
</organism>
<evidence type="ECO:0000313" key="3">
    <source>
        <dbReference type="Proteomes" id="UP000264217"/>
    </source>
</evidence>
<feature type="transmembrane region" description="Helical" evidence="1">
    <location>
        <begin position="7"/>
        <end position="26"/>
    </location>
</feature>
<dbReference type="Pfam" id="PF19885">
    <property type="entry name" value="DUF6358"/>
    <property type="match status" value="1"/>
</dbReference>
<keyword evidence="1" id="KW-0812">Transmembrane</keyword>
<dbReference type="Proteomes" id="UP000264217">
    <property type="component" value="Unassembled WGS sequence"/>
</dbReference>
<gene>
    <name evidence="2" type="ORF">D0C36_16530</name>
</gene>
<name>A0A372NVK8_9SPHI</name>
<dbReference type="AlphaFoldDB" id="A0A372NVK8"/>
<dbReference type="InterPro" id="IPR045938">
    <property type="entry name" value="DUF6358"/>
</dbReference>
<accession>A0A372NVK8</accession>
<dbReference type="OrthoDB" id="773226at2"/>
<sequence>MGKKLALNVFYTIVIFVCAVAAYTSWQHGRWIWLGSFILLGALFIIAKIRLMKEVQNMQKGNKK</sequence>
<feature type="transmembrane region" description="Helical" evidence="1">
    <location>
        <begin position="32"/>
        <end position="51"/>
    </location>
</feature>
<proteinExistence type="predicted"/>
<reference evidence="2 3" key="1">
    <citation type="submission" date="2018-08" db="EMBL/GenBank/DDBJ databases">
        <title>Mucilaginibacter sp. MYSH2.</title>
        <authorList>
            <person name="Seo T."/>
        </authorList>
    </citation>
    <scope>NUCLEOTIDE SEQUENCE [LARGE SCALE GENOMIC DNA]</scope>
    <source>
        <strain evidence="2 3">MYSH2</strain>
    </source>
</reference>
<keyword evidence="1" id="KW-0472">Membrane</keyword>
<evidence type="ECO:0000313" key="2">
    <source>
        <dbReference type="EMBL" id="RFZ92991.1"/>
    </source>
</evidence>